<keyword evidence="9" id="KW-1185">Reference proteome</keyword>
<dbReference type="InterPro" id="IPR015414">
    <property type="entry name" value="TMEM64"/>
</dbReference>
<evidence type="ECO:0000256" key="4">
    <source>
        <dbReference type="ARBA" id="ARBA00022989"/>
    </source>
</evidence>
<accession>A0AAP2DDL8</accession>
<dbReference type="Proteomes" id="UP001319180">
    <property type="component" value="Unassembled WGS sequence"/>
</dbReference>
<dbReference type="EMBL" id="JAHESC010000031">
    <property type="protein sequence ID" value="MBT1688795.1"/>
    <property type="molecule type" value="Genomic_DNA"/>
</dbReference>
<evidence type="ECO:0000313" key="8">
    <source>
        <dbReference type="EMBL" id="MBT1688795.1"/>
    </source>
</evidence>
<dbReference type="RefSeq" id="WP_254092023.1">
    <property type="nucleotide sequence ID" value="NZ_JAHESC010000031.1"/>
</dbReference>
<evidence type="ECO:0000256" key="3">
    <source>
        <dbReference type="ARBA" id="ARBA00022692"/>
    </source>
</evidence>
<evidence type="ECO:0000256" key="1">
    <source>
        <dbReference type="ARBA" id="ARBA00004651"/>
    </source>
</evidence>
<dbReference type="InterPro" id="IPR032816">
    <property type="entry name" value="VTT_dom"/>
</dbReference>
<keyword evidence="5 6" id="KW-0472">Membrane</keyword>
<evidence type="ECO:0000256" key="2">
    <source>
        <dbReference type="ARBA" id="ARBA00022475"/>
    </source>
</evidence>
<evidence type="ECO:0000256" key="5">
    <source>
        <dbReference type="ARBA" id="ARBA00023136"/>
    </source>
</evidence>
<feature type="transmembrane region" description="Helical" evidence="6">
    <location>
        <begin position="20"/>
        <end position="39"/>
    </location>
</feature>
<evidence type="ECO:0000313" key="9">
    <source>
        <dbReference type="Proteomes" id="UP001319180"/>
    </source>
</evidence>
<protein>
    <recommendedName>
        <fullName evidence="6">TVP38/TMEM64 family membrane protein</fullName>
    </recommendedName>
</protein>
<dbReference type="GO" id="GO:0005886">
    <property type="term" value="C:plasma membrane"/>
    <property type="evidence" value="ECO:0007669"/>
    <property type="project" value="UniProtKB-SubCell"/>
</dbReference>
<feature type="transmembrane region" description="Helical" evidence="6">
    <location>
        <begin position="186"/>
        <end position="207"/>
    </location>
</feature>
<dbReference type="AlphaFoldDB" id="A0AAP2DDL8"/>
<feature type="domain" description="VTT" evidence="7">
    <location>
        <begin position="90"/>
        <end position="205"/>
    </location>
</feature>
<dbReference type="PANTHER" id="PTHR12677:SF59">
    <property type="entry name" value="GOLGI APPARATUS MEMBRANE PROTEIN TVP38-RELATED"/>
    <property type="match status" value="1"/>
</dbReference>
<sequence length="246" mass="27446">MEDPCADDKNPKKEERKSSNVLLFVALGILAVLVACYFISPGFQAGINEAFEVVTSEDDERIKLWVQQFGFWGPVVLIVAMMLQMFMFVVPNLLLFMIAIICYGPIWGGLISLAGVFASSSLGYFIGRRLGPRAIDRFVSQKAQDKICIFIERYGVKAIAITRLSSFSNDALSFVAGILEMSYRKYILATLGGITPLITLMAIYGNNGKIEKALIWIAAISLVLLAGYIYLDRHKRREAYAKYADR</sequence>
<evidence type="ECO:0000259" key="7">
    <source>
        <dbReference type="Pfam" id="PF09335"/>
    </source>
</evidence>
<comment type="similarity">
    <text evidence="6">Belongs to the TVP38/TMEM64 family.</text>
</comment>
<comment type="caution">
    <text evidence="8">The sequence shown here is derived from an EMBL/GenBank/DDBJ whole genome shotgun (WGS) entry which is preliminary data.</text>
</comment>
<comment type="subcellular location">
    <subcellularLocation>
        <location evidence="1 6">Cell membrane</location>
        <topology evidence="1 6">Multi-pass membrane protein</topology>
    </subcellularLocation>
</comment>
<feature type="transmembrane region" description="Helical" evidence="6">
    <location>
        <begin position="106"/>
        <end position="127"/>
    </location>
</feature>
<feature type="transmembrane region" description="Helical" evidence="6">
    <location>
        <begin position="213"/>
        <end position="231"/>
    </location>
</feature>
<gene>
    <name evidence="8" type="ORF">KK078_19660</name>
</gene>
<reference evidence="8 9" key="1">
    <citation type="submission" date="2021-05" db="EMBL/GenBank/DDBJ databases">
        <title>A Polyphasic approach of four new species of the genus Ohtaekwangia: Ohtaekwangia histidinii sp. nov., Ohtaekwangia cretensis sp. nov., Ohtaekwangia indiensis sp. nov., Ohtaekwangia reichenbachii sp. nov. from diverse environment.</title>
        <authorList>
            <person name="Octaviana S."/>
        </authorList>
    </citation>
    <scope>NUCLEOTIDE SEQUENCE [LARGE SCALE GENOMIC DNA]</scope>
    <source>
        <strain evidence="8 9">PWU37</strain>
    </source>
</reference>
<proteinExistence type="inferred from homology"/>
<dbReference type="Pfam" id="PF09335">
    <property type="entry name" value="VTT_dom"/>
    <property type="match status" value="1"/>
</dbReference>
<keyword evidence="3 6" id="KW-0812">Transmembrane</keyword>
<keyword evidence="4 6" id="KW-1133">Transmembrane helix</keyword>
<feature type="transmembrane region" description="Helical" evidence="6">
    <location>
        <begin position="71"/>
        <end position="100"/>
    </location>
</feature>
<dbReference type="PANTHER" id="PTHR12677">
    <property type="entry name" value="GOLGI APPARATUS MEMBRANE PROTEIN TVP38-RELATED"/>
    <property type="match status" value="1"/>
</dbReference>
<organism evidence="8 9">
    <name type="scientific">Dawidia soli</name>
    <dbReference type="NCBI Taxonomy" id="2782352"/>
    <lineage>
        <taxon>Bacteria</taxon>
        <taxon>Pseudomonadati</taxon>
        <taxon>Bacteroidota</taxon>
        <taxon>Cytophagia</taxon>
        <taxon>Cytophagales</taxon>
        <taxon>Chryseotaleaceae</taxon>
        <taxon>Dawidia</taxon>
    </lineage>
</organism>
<evidence type="ECO:0000256" key="6">
    <source>
        <dbReference type="RuleBase" id="RU366058"/>
    </source>
</evidence>
<keyword evidence="2 6" id="KW-1003">Cell membrane</keyword>
<name>A0AAP2DDL8_9BACT</name>